<name>A0A3P3XQM5_9SPIR</name>
<keyword evidence="2" id="KW-0732">Signal</keyword>
<organism evidence="3">
    <name type="scientific">uncultured spirochete</name>
    <dbReference type="NCBI Taxonomy" id="156406"/>
    <lineage>
        <taxon>Bacteria</taxon>
        <taxon>Pseudomonadati</taxon>
        <taxon>Spirochaetota</taxon>
        <taxon>Spirochaetia</taxon>
        <taxon>Spirochaetales</taxon>
        <taxon>environmental samples</taxon>
    </lineage>
</organism>
<evidence type="ECO:0000256" key="1">
    <source>
        <dbReference type="SAM" id="MobiDB-lite"/>
    </source>
</evidence>
<gene>
    <name evidence="3" type="ORF">SPIRO4BDMA_50131</name>
</gene>
<dbReference type="EMBL" id="FWDO01000005">
    <property type="protein sequence ID" value="SLM18616.1"/>
    <property type="molecule type" value="Genomic_DNA"/>
</dbReference>
<reference evidence="3" key="1">
    <citation type="submission" date="2017-02" db="EMBL/GenBank/DDBJ databases">
        <authorList>
            <person name="Regsiter A."/>
            <person name="William W."/>
        </authorList>
    </citation>
    <scope>NUCLEOTIDE SEQUENCE</scope>
    <source>
        <strain evidence="3">BdmA 4</strain>
    </source>
</reference>
<accession>A0A3P3XQM5</accession>
<protein>
    <submittedName>
        <fullName evidence="3">Uncharacterized protein</fullName>
    </submittedName>
</protein>
<evidence type="ECO:0000256" key="2">
    <source>
        <dbReference type="SAM" id="SignalP"/>
    </source>
</evidence>
<feature type="signal peptide" evidence="2">
    <location>
        <begin position="1"/>
        <end position="26"/>
    </location>
</feature>
<feature type="chain" id="PRO_5018221805" evidence="2">
    <location>
        <begin position="27"/>
        <end position="180"/>
    </location>
</feature>
<feature type="compositionally biased region" description="Basic and acidic residues" evidence="1">
    <location>
        <begin position="149"/>
        <end position="170"/>
    </location>
</feature>
<dbReference type="AlphaFoldDB" id="A0A3P3XQM5"/>
<feature type="region of interest" description="Disordered" evidence="1">
    <location>
        <begin position="146"/>
        <end position="180"/>
    </location>
</feature>
<proteinExistence type="predicted"/>
<sequence length="180" mass="18949">MISRYRLVTFVLLLMLSLGGVSGVIAQTTDTSTETDELQNDITTVNAAAELDQTALLIRLSAQFQVELAVLENLSAQGYTAGQIWLALEISQQTGAGLAVSIAQAASIGGDGHGWGVLAQALGISPGSPEFLALKAQMRNRTRTMASDIAKEHVKDPDNSDRVSAEKDNSKGNGGQNGKH</sequence>
<evidence type="ECO:0000313" key="3">
    <source>
        <dbReference type="EMBL" id="SLM18616.1"/>
    </source>
</evidence>